<dbReference type="Proteomes" id="UP000694005">
    <property type="component" value="Chromosome A10"/>
</dbReference>
<accession>A0A8D9MFZ5</accession>
<name>A0A8D9MFZ5_BRACM</name>
<dbReference type="Gramene" id="A10p19190.2_BraZ1">
    <property type="protein sequence ID" value="A10p19190.2_BraZ1.CDS.1"/>
    <property type="gene ID" value="A10g19190.2_BraZ1"/>
</dbReference>
<gene>
    <name evidence="1" type="ORF">BRAPAZ1V2_A10P19190.2</name>
</gene>
<proteinExistence type="predicted"/>
<sequence>MEIIVRVNTCDLSRFVVLLHLSRIGVFISFPSKFSSDSPEAESETPKVS</sequence>
<reference evidence="1 2" key="1">
    <citation type="submission" date="2021-07" db="EMBL/GenBank/DDBJ databases">
        <authorList>
            <consortium name="Genoscope - CEA"/>
            <person name="William W."/>
        </authorList>
    </citation>
    <scope>NUCLEOTIDE SEQUENCE [LARGE SCALE GENOMIC DNA]</scope>
</reference>
<evidence type="ECO:0000313" key="2">
    <source>
        <dbReference type="Proteomes" id="UP000694005"/>
    </source>
</evidence>
<protein>
    <submittedName>
        <fullName evidence="1">Uncharacterized protein</fullName>
    </submittedName>
</protein>
<evidence type="ECO:0000313" key="1">
    <source>
        <dbReference type="EMBL" id="CAG7910673.1"/>
    </source>
</evidence>
<organism evidence="1 2">
    <name type="scientific">Brassica campestris</name>
    <name type="common">Field mustard</name>
    <dbReference type="NCBI Taxonomy" id="3711"/>
    <lineage>
        <taxon>Eukaryota</taxon>
        <taxon>Viridiplantae</taxon>
        <taxon>Streptophyta</taxon>
        <taxon>Embryophyta</taxon>
        <taxon>Tracheophyta</taxon>
        <taxon>Spermatophyta</taxon>
        <taxon>Magnoliopsida</taxon>
        <taxon>eudicotyledons</taxon>
        <taxon>Gunneridae</taxon>
        <taxon>Pentapetalae</taxon>
        <taxon>rosids</taxon>
        <taxon>malvids</taxon>
        <taxon>Brassicales</taxon>
        <taxon>Brassicaceae</taxon>
        <taxon>Brassiceae</taxon>
        <taxon>Brassica</taxon>
    </lineage>
</organism>
<dbReference type="AlphaFoldDB" id="A0A8D9MFZ5"/>
<dbReference type="EMBL" id="LS974626">
    <property type="protein sequence ID" value="CAG7910673.1"/>
    <property type="molecule type" value="Genomic_DNA"/>
</dbReference>